<reference evidence="4 5" key="1">
    <citation type="journal article" date="2022" name="Nat. Plants">
        <title>Genomes of leafy and leafless Platanthera orchids illuminate the evolution of mycoheterotrophy.</title>
        <authorList>
            <person name="Li M.H."/>
            <person name="Liu K.W."/>
            <person name="Li Z."/>
            <person name="Lu H.C."/>
            <person name="Ye Q.L."/>
            <person name="Zhang D."/>
            <person name="Wang J.Y."/>
            <person name="Li Y.F."/>
            <person name="Zhong Z.M."/>
            <person name="Liu X."/>
            <person name="Yu X."/>
            <person name="Liu D.K."/>
            <person name="Tu X.D."/>
            <person name="Liu B."/>
            <person name="Hao Y."/>
            <person name="Liao X.Y."/>
            <person name="Jiang Y.T."/>
            <person name="Sun W.H."/>
            <person name="Chen J."/>
            <person name="Chen Y.Q."/>
            <person name="Ai Y."/>
            <person name="Zhai J.W."/>
            <person name="Wu S.S."/>
            <person name="Zhou Z."/>
            <person name="Hsiao Y.Y."/>
            <person name="Wu W.L."/>
            <person name="Chen Y.Y."/>
            <person name="Lin Y.F."/>
            <person name="Hsu J.L."/>
            <person name="Li C.Y."/>
            <person name="Wang Z.W."/>
            <person name="Zhao X."/>
            <person name="Zhong W.Y."/>
            <person name="Ma X.K."/>
            <person name="Ma L."/>
            <person name="Huang J."/>
            <person name="Chen G.Z."/>
            <person name="Huang M.Z."/>
            <person name="Huang L."/>
            <person name="Peng D.H."/>
            <person name="Luo Y.B."/>
            <person name="Zou S.Q."/>
            <person name="Chen S.P."/>
            <person name="Lan S."/>
            <person name="Tsai W.C."/>
            <person name="Van de Peer Y."/>
            <person name="Liu Z.J."/>
        </authorList>
    </citation>
    <scope>NUCLEOTIDE SEQUENCE [LARGE SCALE GENOMIC DNA]</scope>
    <source>
        <strain evidence="4">Lor288</strain>
    </source>
</reference>
<feature type="compositionally biased region" description="Acidic residues" evidence="1">
    <location>
        <begin position="186"/>
        <end position="206"/>
    </location>
</feature>
<dbReference type="EMBL" id="JBBWWR010000006">
    <property type="protein sequence ID" value="KAK8964887.1"/>
    <property type="molecule type" value="Genomic_DNA"/>
</dbReference>
<evidence type="ECO:0000259" key="2">
    <source>
        <dbReference type="PROSITE" id="PS50174"/>
    </source>
</evidence>
<feature type="region of interest" description="Disordered" evidence="1">
    <location>
        <begin position="1"/>
        <end position="32"/>
    </location>
</feature>
<evidence type="ECO:0000259" key="3">
    <source>
        <dbReference type="PROSITE" id="PS51061"/>
    </source>
</evidence>
<feature type="compositionally biased region" description="Acidic residues" evidence="1">
    <location>
        <begin position="169"/>
        <end position="180"/>
    </location>
</feature>
<protein>
    <submittedName>
        <fullName evidence="4">Zinc finger CCCH domain-containing protein 18</fullName>
    </submittedName>
</protein>
<dbReference type="PROSITE" id="PS51061">
    <property type="entry name" value="R3H"/>
    <property type="match status" value="1"/>
</dbReference>
<evidence type="ECO:0000313" key="4">
    <source>
        <dbReference type="EMBL" id="KAK8964887.1"/>
    </source>
</evidence>
<dbReference type="InterPro" id="IPR000467">
    <property type="entry name" value="G_patch_dom"/>
</dbReference>
<feature type="compositionally biased region" description="Polar residues" evidence="1">
    <location>
        <begin position="7"/>
        <end position="17"/>
    </location>
</feature>
<feature type="domain" description="G-patch" evidence="2">
    <location>
        <begin position="562"/>
        <end position="608"/>
    </location>
</feature>
<dbReference type="PANTHER" id="PTHR47423">
    <property type="entry name" value="G-PATCH DOMAIN CONTAINING PROTEIN"/>
    <property type="match status" value="1"/>
</dbReference>
<feature type="region of interest" description="Disordered" evidence="1">
    <location>
        <begin position="315"/>
        <end position="350"/>
    </location>
</feature>
<dbReference type="SUPFAM" id="SSF82708">
    <property type="entry name" value="R3H domain"/>
    <property type="match status" value="1"/>
</dbReference>
<evidence type="ECO:0000256" key="1">
    <source>
        <dbReference type="SAM" id="MobiDB-lite"/>
    </source>
</evidence>
<keyword evidence="5" id="KW-1185">Reference proteome</keyword>
<dbReference type="Proteomes" id="UP001412067">
    <property type="component" value="Unassembled WGS sequence"/>
</dbReference>
<gene>
    <name evidence="4" type="ORF">KSP40_PGU003398</name>
</gene>
<evidence type="ECO:0000313" key="5">
    <source>
        <dbReference type="Proteomes" id="UP001412067"/>
    </source>
</evidence>
<feature type="domain" description="G-patch" evidence="2">
    <location>
        <begin position="647"/>
        <end position="691"/>
    </location>
</feature>
<dbReference type="Gene3D" id="3.30.1370.50">
    <property type="entry name" value="R3H-like domain"/>
    <property type="match status" value="1"/>
</dbReference>
<dbReference type="Pfam" id="PF01585">
    <property type="entry name" value="G-patch"/>
    <property type="match status" value="2"/>
</dbReference>
<feature type="region of interest" description="Disordered" evidence="1">
    <location>
        <begin position="605"/>
        <end position="624"/>
    </location>
</feature>
<sequence length="691" mass="74764">MGGGNGNRRTSVKSNPSRGGASFARKPVVSGVRLTETGPASFIHQGSSSKAGNNTKNEYRLLNNSFVYTYPETASVVDGGETSLDASVDRNPYPDLEVEVPSYEYHPSVFAGVGLGYHGEREEEEEVETVALQLDGDKIDGLDSYSTPVIRKSKYLTIGGVRIYTEDTSSPDEEEFDVTDESNSSDGEEEDEEDDSDGSSDADSCSDIDQELADDYLEGIGGSSELLKAEWLTTVKFDKSDESGLMISDGSRVRKGGVDSLCGNALMNASKEYGMKKPRSGKGKGNMRSRQFGSPAVDIDVSGLDEFLCVRDSRTGAGKRKKKRQPPLSFSWPGEALKSRKHDSFPGLKRKHRKELIAMKRRQRMINRGTDLDQINKKLREMVINDVDMFSFQPMHSRDCSQVQRLASIYQLRSGCQGSGKKRFVTVTRTERTGLPSLKEKDRLDKLLGLGDEDEDFVVSSGRIPKGRTRGPKRPGSTPVSKPAAEARHSAPSKLAKSSVGGERKQSARRSYAEQPVSFVSCGIMQNDYIVETAESSLVGIKKVVGVTETSHSKLGAFEMHTKGFGSRMLSKMGFVEGGGLGKSGQGIVHPIEAIVRPKSLGLGNEFSEPAATGNPEENGRGIGASEKQRAKGIERAGGIGAFEKHTKGFGSRMMTKMGFTPGSGLGKDAQGMINPLTATRRPKSRGLGAT</sequence>
<name>A0ABR2ML90_9ASPA</name>
<dbReference type="InterPro" id="IPR001374">
    <property type="entry name" value="R3H_dom"/>
</dbReference>
<dbReference type="PROSITE" id="PS50174">
    <property type="entry name" value="G_PATCH"/>
    <property type="match status" value="2"/>
</dbReference>
<feature type="domain" description="R3H" evidence="3">
    <location>
        <begin position="366"/>
        <end position="431"/>
    </location>
</feature>
<dbReference type="CDD" id="cd02646">
    <property type="entry name" value="R3H_G-patch"/>
    <property type="match status" value="1"/>
</dbReference>
<feature type="region of interest" description="Disordered" evidence="1">
    <location>
        <begin position="653"/>
        <end position="691"/>
    </location>
</feature>
<dbReference type="SMART" id="SM00443">
    <property type="entry name" value="G_patch"/>
    <property type="match status" value="2"/>
</dbReference>
<dbReference type="InterPro" id="IPR034082">
    <property type="entry name" value="R3H_G-patch"/>
</dbReference>
<feature type="region of interest" description="Disordered" evidence="1">
    <location>
        <begin position="166"/>
        <end position="206"/>
    </location>
</feature>
<feature type="region of interest" description="Disordered" evidence="1">
    <location>
        <begin position="459"/>
        <end position="512"/>
    </location>
</feature>
<dbReference type="PANTHER" id="PTHR47423:SF2">
    <property type="entry name" value="PROTEIN SQS1"/>
    <property type="match status" value="1"/>
</dbReference>
<comment type="caution">
    <text evidence="4">The sequence shown here is derived from an EMBL/GenBank/DDBJ whole genome shotgun (WGS) entry which is preliminary data.</text>
</comment>
<dbReference type="Pfam" id="PF01424">
    <property type="entry name" value="R3H"/>
    <property type="match status" value="1"/>
</dbReference>
<proteinExistence type="predicted"/>
<organism evidence="4 5">
    <name type="scientific">Platanthera guangdongensis</name>
    <dbReference type="NCBI Taxonomy" id="2320717"/>
    <lineage>
        <taxon>Eukaryota</taxon>
        <taxon>Viridiplantae</taxon>
        <taxon>Streptophyta</taxon>
        <taxon>Embryophyta</taxon>
        <taxon>Tracheophyta</taxon>
        <taxon>Spermatophyta</taxon>
        <taxon>Magnoliopsida</taxon>
        <taxon>Liliopsida</taxon>
        <taxon>Asparagales</taxon>
        <taxon>Orchidaceae</taxon>
        <taxon>Orchidoideae</taxon>
        <taxon>Orchideae</taxon>
        <taxon>Orchidinae</taxon>
        <taxon>Platanthera</taxon>
    </lineage>
</organism>
<dbReference type="InterPro" id="IPR036867">
    <property type="entry name" value="R3H_dom_sf"/>
</dbReference>
<accession>A0ABR2ML90</accession>